<dbReference type="SMART" id="SM00421">
    <property type="entry name" value="HTH_LUXR"/>
    <property type="match status" value="1"/>
</dbReference>
<keyword evidence="6" id="KW-0472">Membrane</keyword>
<keyword evidence="5" id="KW-0804">Transcription</keyword>
<dbReference type="Gene3D" id="1.10.10.10">
    <property type="entry name" value="Winged helix-like DNA-binding domain superfamily/Winged helix DNA-binding domain"/>
    <property type="match status" value="1"/>
</dbReference>
<dbReference type="PANTHER" id="PTHR43133">
    <property type="entry name" value="RNA POLYMERASE ECF-TYPE SIGMA FACTO"/>
    <property type="match status" value="1"/>
</dbReference>
<dbReference type="RefSeq" id="WP_253873417.1">
    <property type="nucleotide sequence ID" value="NZ_BAABHM010000010.1"/>
</dbReference>
<feature type="transmembrane region" description="Helical" evidence="6">
    <location>
        <begin position="207"/>
        <end position="228"/>
    </location>
</feature>
<name>A0ABP8X4E0_9MICO</name>
<comment type="similarity">
    <text evidence="1">Belongs to the sigma-70 factor family. ECF subfamily.</text>
</comment>
<dbReference type="SUPFAM" id="SSF88659">
    <property type="entry name" value="Sigma3 and sigma4 domains of RNA polymerase sigma factors"/>
    <property type="match status" value="1"/>
</dbReference>
<dbReference type="CDD" id="cd06171">
    <property type="entry name" value="Sigma70_r4"/>
    <property type="match status" value="1"/>
</dbReference>
<keyword evidence="6" id="KW-0812">Transmembrane</keyword>
<dbReference type="Proteomes" id="UP001500843">
    <property type="component" value="Unassembled WGS sequence"/>
</dbReference>
<dbReference type="InterPro" id="IPR036388">
    <property type="entry name" value="WH-like_DNA-bd_sf"/>
</dbReference>
<organism evidence="8 9">
    <name type="scientific">Promicromonospora umidemergens</name>
    <dbReference type="NCBI Taxonomy" id="629679"/>
    <lineage>
        <taxon>Bacteria</taxon>
        <taxon>Bacillati</taxon>
        <taxon>Actinomycetota</taxon>
        <taxon>Actinomycetes</taxon>
        <taxon>Micrococcales</taxon>
        <taxon>Promicromonosporaceae</taxon>
        <taxon>Promicromonospora</taxon>
    </lineage>
</organism>
<keyword evidence="4" id="KW-0238">DNA-binding</keyword>
<dbReference type="PANTHER" id="PTHR43133:SF50">
    <property type="entry name" value="ECF RNA POLYMERASE SIGMA FACTOR SIGM"/>
    <property type="match status" value="1"/>
</dbReference>
<evidence type="ECO:0000256" key="6">
    <source>
        <dbReference type="SAM" id="Phobius"/>
    </source>
</evidence>
<dbReference type="InterPro" id="IPR000792">
    <property type="entry name" value="Tscrpt_reg_LuxR_C"/>
</dbReference>
<dbReference type="Gene3D" id="1.10.1740.10">
    <property type="match status" value="1"/>
</dbReference>
<proteinExistence type="inferred from homology"/>
<keyword evidence="3" id="KW-0731">Sigma factor</keyword>
<evidence type="ECO:0000313" key="8">
    <source>
        <dbReference type="EMBL" id="GAA4699630.1"/>
    </source>
</evidence>
<evidence type="ECO:0000256" key="4">
    <source>
        <dbReference type="ARBA" id="ARBA00023125"/>
    </source>
</evidence>
<comment type="caution">
    <text evidence="8">The sequence shown here is derived from an EMBL/GenBank/DDBJ whole genome shotgun (WGS) entry which is preliminary data.</text>
</comment>
<sequence>MAQWETELEELMARRSRALVGYAFTLTRDVPRAEDLVQDALVKVFSRLRRPAETGGGGGKSMHLDQDEPRLTNVEGYVRRAILTIYLDGYRRQSSWTGIKHLLADDAFAPAAERAATARVDVGVALARLSPRQRESVVLRFFEDMTVPQIAQTLGTSPGTIKRHLSNAMELLRTSLAEMNVPEMETSFEDRLGAVSGSVRRRRAVKVGALGGATLVVAGLLAVAALWGPDRLLSEPVPPATPSPGVSNGAVGAGWAPSGWRAKGPQFYCGMEVTELVSSSDTVRLELTGDAELVEGVEDGTGPPDDHLAAPIRITRTGADGLSLDGQFPQLVFAQDGLVVDISGGWNEGGGYVLPDAGESAEAVAEASATTACGQWTTNSALPFETYLDARPAGTYDVYAVLPWSEYSGPSDLTGTSRFAVSGPVTMAVPALEVPEEEPLTVDIRDGYQPPWLEGTNLACGAYASGIPGDWQVPWAGSILELRAEDQLEGAPQDRVTVTFTETEGEAVDTTRTPFTTVWLSDGRVVGVGRDVWSDPVEPLGVDAKGETSVVVSIEPDRTCLKNPDAELPAGGYDVYALAELDPGAGGERELMLTNAVYYAVD</sequence>
<dbReference type="NCBIfam" id="TIGR02937">
    <property type="entry name" value="sigma70-ECF"/>
    <property type="match status" value="1"/>
</dbReference>
<evidence type="ECO:0000256" key="3">
    <source>
        <dbReference type="ARBA" id="ARBA00023082"/>
    </source>
</evidence>
<keyword evidence="2" id="KW-0805">Transcription regulation</keyword>
<dbReference type="EMBL" id="BAABHM010000010">
    <property type="protein sequence ID" value="GAA4699630.1"/>
    <property type="molecule type" value="Genomic_DNA"/>
</dbReference>
<evidence type="ECO:0000313" key="9">
    <source>
        <dbReference type="Proteomes" id="UP001500843"/>
    </source>
</evidence>
<dbReference type="InterPro" id="IPR039425">
    <property type="entry name" value="RNA_pol_sigma-70-like"/>
</dbReference>
<evidence type="ECO:0000259" key="7">
    <source>
        <dbReference type="SMART" id="SM00421"/>
    </source>
</evidence>
<protein>
    <recommendedName>
        <fullName evidence="7">HTH luxR-type domain-containing protein</fullName>
    </recommendedName>
</protein>
<dbReference type="Pfam" id="PF08281">
    <property type="entry name" value="Sigma70_r4_2"/>
    <property type="match status" value="1"/>
</dbReference>
<dbReference type="InterPro" id="IPR014284">
    <property type="entry name" value="RNA_pol_sigma-70_dom"/>
</dbReference>
<reference evidence="9" key="1">
    <citation type="journal article" date="2019" name="Int. J. Syst. Evol. Microbiol.">
        <title>The Global Catalogue of Microorganisms (GCM) 10K type strain sequencing project: providing services to taxonomists for standard genome sequencing and annotation.</title>
        <authorList>
            <consortium name="The Broad Institute Genomics Platform"/>
            <consortium name="The Broad Institute Genome Sequencing Center for Infectious Disease"/>
            <person name="Wu L."/>
            <person name="Ma J."/>
        </authorList>
    </citation>
    <scope>NUCLEOTIDE SEQUENCE [LARGE SCALE GENOMIC DNA]</scope>
    <source>
        <strain evidence="9">JCM 17975</strain>
    </source>
</reference>
<evidence type="ECO:0000256" key="1">
    <source>
        <dbReference type="ARBA" id="ARBA00010641"/>
    </source>
</evidence>
<gene>
    <name evidence="8" type="ORF">GCM10023198_20300</name>
</gene>
<accession>A0ABP8X4E0</accession>
<dbReference type="InterPro" id="IPR013325">
    <property type="entry name" value="RNA_pol_sigma_r2"/>
</dbReference>
<evidence type="ECO:0000256" key="2">
    <source>
        <dbReference type="ARBA" id="ARBA00023015"/>
    </source>
</evidence>
<dbReference type="InterPro" id="IPR013324">
    <property type="entry name" value="RNA_pol_sigma_r3/r4-like"/>
</dbReference>
<feature type="domain" description="HTH luxR-type" evidence="7">
    <location>
        <begin position="126"/>
        <end position="180"/>
    </location>
</feature>
<evidence type="ECO:0000256" key="5">
    <source>
        <dbReference type="ARBA" id="ARBA00023163"/>
    </source>
</evidence>
<dbReference type="SUPFAM" id="SSF88946">
    <property type="entry name" value="Sigma2 domain of RNA polymerase sigma factors"/>
    <property type="match status" value="1"/>
</dbReference>
<keyword evidence="9" id="KW-1185">Reference proteome</keyword>
<dbReference type="InterPro" id="IPR013249">
    <property type="entry name" value="RNA_pol_sigma70_r4_t2"/>
</dbReference>
<keyword evidence="6" id="KW-1133">Transmembrane helix</keyword>